<evidence type="ECO:0000256" key="12">
    <source>
        <dbReference type="ARBA" id="ARBA00023246"/>
    </source>
</evidence>
<dbReference type="GO" id="GO:0001660">
    <property type="term" value="P:fever generation"/>
    <property type="evidence" value="ECO:0007669"/>
    <property type="project" value="UniProtKB-KW"/>
</dbReference>
<comment type="subcellular location">
    <subcellularLocation>
        <location evidence="2">Cytoplasm</location>
        <location evidence="2">Cytosol</location>
    </subcellularLocation>
    <subcellularLocation>
        <location evidence="1">Lysosome</location>
    </subcellularLocation>
    <subcellularLocation>
        <location evidence="3">Secreted</location>
        <location evidence="3">Extracellular exosome</location>
    </subcellularLocation>
</comment>
<keyword evidence="6" id="KW-0963">Cytoplasm</keyword>
<dbReference type="Gene3D" id="2.30.42.10">
    <property type="match status" value="1"/>
</dbReference>
<dbReference type="STRING" id="43700.ENSMALP00000019443"/>
<dbReference type="Ensembl" id="ENSMALT00000019829.1">
    <property type="protein sequence ID" value="ENSMALP00000019443.1"/>
    <property type="gene ID" value="ENSMALG00000013576.1"/>
</dbReference>
<organism evidence="13 14">
    <name type="scientific">Monopterus albus</name>
    <name type="common">Swamp eel</name>
    <dbReference type="NCBI Taxonomy" id="43700"/>
    <lineage>
        <taxon>Eukaryota</taxon>
        <taxon>Metazoa</taxon>
        <taxon>Chordata</taxon>
        <taxon>Craniata</taxon>
        <taxon>Vertebrata</taxon>
        <taxon>Euteleostomi</taxon>
        <taxon>Actinopterygii</taxon>
        <taxon>Neopterygii</taxon>
        <taxon>Teleostei</taxon>
        <taxon>Neoteleostei</taxon>
        <taxon>Acanthomorphata</taxon>
        <taxon>Anabantaria</taxon>
        <taxon>Synbranchiformes</taxon>
        <taxon>Synbranchidae</taxon>
        <taxon>Monopterus</taxon>
    </lineage>
</organism>
<evidence type="ECO:0000256" key="1">
    <source>
        <dbReference type="ARBA" id="ARBA00004371"/>
    </source>
</evidence>
<evidence type="ECO:0000256" key="4">
    <source>
        <dbReference type="ARBA" id="ARBA00010448"/>
    </source>
</evidence>
<dbReference type="Proteomes" id="UP000261600">
    <property type="component" value="Unplaced"/>
</dbReference>
<dbReference type="KEGG" id="malb:109965717"/>
<evidence type="ECO:0000256" key="11">
    <source>
        <dbReference type="ARBA" id="ARBA00023228"/>
    </source>
</evidence>
<dbReference type="OrthoDB" id="8962877at2759"/>
<evidence type="ECO:0000313" key="14">
    <source>
        <dbReference type="Proteomes" id="UP000261600"/>
    </source>
</evidence>
<dbReference type="InterPro" id="IPR036034">
    <property type="entry name" value="PDZ_sf"/>
</dbReference>
<dbReference type="PANTHER" id="PTHR10078:SF30">
    <property type="entry name" value="INTERLEUKIN-1 BETA"/>
    <property type="match status" value="1"/>
</dbReference>
<dbReference type="GeneID" id="109965717"/>
<keyword evidence="12" id="KW-0497">Mitogen</keyword>
<protein>
    <recommendedName>
        <fullName evidence="5">Interleukin-1 beta</fullName>
    </recommendedName>
</protein>
<keyword evidence="9" id="KW-0666">Pyrogen</keyword>
<evidence type="ECO:0000256" key="9">
    <source>
        <dbReference type="ARBA" id="ARBA00022620"/>
    </source>
</evidence>
<keyword evidence="10" id="KW-0395">Inflammatory response</keyword>
<evidence type="ECO:0000256" key="6">
    <source>
        <dbReference type="ARBA" id="ARBA00022490"/>
    </source>
</evidence>
<evidence type="ECO:0000256" key="3">
    <source>
        <dbReference type="ARBA" id="ARBA00004550"/>
    </source>
</evidence>
<evidence type="ECO:0000256" key="10">
    <source>
        <dbReference type="ARBA" id="ARBA00023198"/>
    </source>
</evidence>
<dbReference type="GO" id="GO:0051781">
    <property type="term" value="P:positive regulation of cell division"/>
    <property type="evidence" value="ECO:0007669"/>
    <property type="project" value="UniProtKB-KW"/>
</dbReference>
<dbReference type="GO" id="GO:0071222">
    <property type="term" value="P:cellular response to lipopolysaccharide"/>
    <property type="evidence" value="ECO:0007669"/>
    <property type="project" value="TreeGrafter"/>
</dbReference>
<evidence type="ECO:0000256" key="2">
    <source>
        <dbReference type="ARBA" id="ARBA00004514"/>
    </source>
</evidence>
<dbReference type="Pfam" id="PF00340">
    <property type="entry name" value="IL1"/>
    <property type="match status" value="1"/>
</dbReference>
<dbReference type="RefSeq" id="XP_020465632.1">
    <property type="nucleotide sequence ID" value="XM_020609976.1"/>
</dbReference>
<dbReference type="AlphaFoldDB" id="A0A3Q3JIC1"/>
<dbReference type="GO" id="GO:0005615">
    <property type="term" value="C:extracellular space"/>
    <property type="evidence" value="ECO:0007669"/>
    <property type="project" value="UniProtKB-KW"/>
</dbReference>
<evidence type="ECO:0000256" key="5">
    <source>
        <dbReference type="ARBA" id="ARBA00014702"/>
    </source>
</evidence>
<evidence type="ECO:0000313" key="13">
    <source>
        <dbReference type="Ensembl" id="ENSMALP00000019443.1"/>
    </source>
</evidence>
<dbReference type="SUPFAM" id="SSF50156">
    <property type="entry name" value="PDZ domain-like"/>
    <property type="match status" value="1"/>
</dbReference>
<dbReference type="GO" id="GO:0005764">
    <property type="term" value="C:lysosome"/>
    <property type="evidence" value="ECO:0007669"/>
    <property type="project" value="UniProtKB-SubCell"/>
</dbReference>
<dbReference type="GO" id="GO:0010628">
    <property type="term" value="P:positive regulation of gene expression"/>
    <property type="evidence" value="ECO:0007669"/>
    <property type="project" value="TreeGrafter"/>
</dbReference>
<dbReference type="GO" id="GO:0006955">
    <property type="term" value="P:immune response"/>
    <property type="evidence" value="ECO:0007669"/>
    <property type="project" value="InterPro"/>
</dbReference>
<proteinExistence type="inferred from homology"/>
<dbReference type="GO" id="GO:0005829">
    <property type="term" value="C:cytosol"/>
    <property type="evidence" value="ECO:0007669"/>
    <property type="project" value="UniProtKB-SubCell"/>
</dbReference>
<dbReference type="CDD" id="cd00136">
    <property type="entry name" value="PDZ_canonical"/>
    <property type="match status" value="1"/>
</dbReference>
<accession>A0A3Q3JIC1</accession>
<comment type="similarity">
    <text evidence="4">Belongs to the IL-1 family.</text>
</comment>
<dbReference type="PANTHER" id="PTHR10078">
    <property type="entry name" value="INTERLEUKIN-1 FAMILY MEMBER"/>
    <property type="match status" value="1"/>
</dbReference>
<keyword evidence="14" id="KW-1185">Reference proteome</keyword>
<dbReference type="Gene3D" id="2.80.10.50">
    <property type="match status" value="1"/>
</dbReference>
<dbReference type="SUPFAM" id="SSF50353">
    <property type="entry name" value="Cytokine"/>
    <property type="match status" value="1"/>
</dbReference>
<dbReference type="CDD" id="cd00100">
    <property type="entry name" value="beta-trefoil_IL1"/>
    <property type="match status" value="1"/>
</dbReference>
<dbReference type="InterPro" id="IPR008996">
    <property type="entry name" value="IL1/FGF"/>
</dbReference>
<dbReference type="GO" id="GO:0019221">
    <property type="term" value="P:cytokine-mediated signaling pathway"/>
    <property type="evidence" value="ECO:0007669"/>
    <property type="project" value="TreeGrafter"/>
</dbReference>
<reference evidence="13" key="1">
    <citation type="submission" date="2025-08" db="UniProtKB">
        <authorList>
            <consortium name="Ensembl"/>
        </authorList>
    </citation>
    <scope>IDENTIFICATION</scope>
</reference>
<keyword evidence="11" id="KW-0458">Lysosome</keyword>
<dbReference type="InterPro" id="IPR000975">
    <property type="entry name" value="IL-1_fam"/>
</dbReference>
<evidence type="ECO:0000256" key="8">
    <source>
        <dbReference type="ARBA" id="ARBA00022525"/>
    </source>
</evidence>
<keyword evidence="7" id="KW-0202">Cytokine</keyword>
<name>A0A3Q3JIC1_MONAL</name>
<sequence>MNPTGSEGYPVDGSVLIRHQNHEGKHQYEVENVLEYKTTKMFVRKGDKLMQINGTDLQDLTPKEVAQILAKPSPWLTVRNVEKIEEHKEQPSPTETTLQPVSKESIMLSFSMKMRREEDLVETEVEQEGLGDFDCQTEDEENGEGKGLFIIAMKKTSITLVKSRGSSSGSHGSRYTLNDVVMVTESSTVTLVPRGSTFKQPRPVEASVEHVASQLYLRAICSQKTVYPSTNPERMTIYHYKSNSLSGLFRGMPVVLNFTESNCFLRCCKEGENVLLRVETCEMHRLKQISEDDEIALSFLFYMKSNRSKQMKFESALHRGWFIQITNTDAPVEVGNTERQDHSFFFIIQT</sequence>
<dbReference type="GO" id="GO:0005125">
    <property type="term" value="F:cytokine activity"/>
    <property type="evidence" value="ECO:0007669"/>
    <property type="project" value="UniProtKB-KW"/>
</dbReference>
<reference evidence="13" key="2">
    <citation type="submission" date="2025-09" db="UniProtKB">
        <authorList>
            <consortium name="Ensembl"/>
        </authorList>
    </citation>
    <scope>IDENTIFICATION</scope>
</reference>
<keyword evidence="8" id="KW-0964">Secreted</keyword>
<evidence type="ECO:0000256" key="7">
    <source>
        <dbReference type="ARBA" id="ARBA00022514"/>
    </source>
</evidence>